<evidence type="ECO:0000259" key="1">
    <source>
        <dbReference type="Pfam" id="PF17919"/>
    </source>
</evidence>
<name>A0A5A7P7U7_STRAF</name>
<dbReference type="InterPro" id="IPR041577">
    <property type="entry name" value="RT_RNaseH_2"/>
</dbReference>
<gene>
    <name evidence="2" type="ORF">STAS_04598</name>
</gene>
<comment type="caution">
    <text evidence="2">The sequence shown here is derived from an EMBL/GenBank/DDBJ whole genome shotgun (WGS) entry which is preliminary data.</text>
</comment>
<dbReference type="InterPro" id="IPR043502">
    <property type="entry name" value="DNA/RNA_pol_sf"/>
</dbReference>
<protein>
    <submittedName>
        <fullName evidence="2">Polyprotein</fullName>
    </submittedName>
</protein>
<accession>A0A5A7P7U7</accession>
<sequence length="327" mass="37493">MTKKCGIKWTEVSKEAFEKLRCAMTTMPVLAMPKFDVLFEVHTDTSNIGIREVLIMEGRPFAYISKALGSMIVTPKQQKFVSKLMRFDFEIVYWPGRQNAVVDALSRRTDVAELEANSGSTWALWDDLRDAQNRDTFCQDVRRKMEAKDAAAAEYDNHDGLLLYRGKVYVLNESKVKYEITWRNITMDFIEGLPMSNKFNGVMVMVDRLTQYAHFVPLTHPYTKWEDFLPWAEYWYNTVYHSSTKSTLFELLYGCKPPTLMSNSMGILVNDEDDACGNDTHRQTANEAGACGHASTCEDTCENGRRLEPRENVARIEDARTRIEHGG</sequence>
<feature type="domain" description="Reverse transcriptase/retrotransposon-derived protein RNase H-like" evidence="1">
    <location>
        <begin position="9"/>
        <end position="69"/>
    </location>
</feature>
<dbReference type="GO" id="GO:0003676">
    <property type="term" value="F:nucleic acid binding"/>
    <property type="evidence" value="ECO:0007669"/>
    <property type="project" value="InterPro"/>
</dbReference>
<organism evidence="2 3">
    <name type="scientific">Striga asiatica</name>
    <name type="common">Asiatic witchweed</name>
    <name type="synonym">Buchnera asiatica</name>
    <dbReference type="NCBI Taxonomy" id="4170"/>
    <lineage>
        <taxon>Eukaryota</taxon>
        <taxon>Viridiplantae</taxon>
        <taxon>Streptophyta</taxon>
        <taxon>Embryophyta</taxon>
        <taxon>Tracheophyta</taxon>
        <taxon>Spermatophyta</taxon>
        <taxon>Magnoliopsida</taxon>
        <taxon>eudicotyledons</taxon>
        <taxon>Gunneridae</taxon>
        <taxon>Pentapetalae</taxon>
        <taxon>asterids</taxon>
        <taxon>lamiids</taxon>
        <taxon>Lamiales</taxon>
        <taxon>Orobanchaceae</taxon>
        <taxon>Buchnereae</taxon>
        <taxon>Striga</taxon>
    </lineage>
</organism>
<dbReference type="SUPFAM" id="SSF56672">
    <property type="entry name" value="DNA/RNA polymerases"/>
    <property type="match status" value="1"/>
</dbReference>
<reference evidence="3" key="1">
    <citation type="journal article" date="2019" name="Curr. Biol.">
        <title>Genome Sequence of Striga asiatica Provides Insight into the Evolution of Plant Parasitism.</title>
        <authorList>
            <person name="Yoshida S."/>
            <person name="Kim S."/>
            <person name="Wafula E.K."/>
            <person name="Tanskanen J."/>
            <person name="Kim Y.M."/>
            <person name="Honaas L."/>
            <person name="Yang Z."/>
            <person name="Spallek T."/>
            <person name="Conn C.E."/>
            <person name="Ichihashi Y."/>
            <person name="Cheong K."/>
            <person name="Cui S."/>
            <person name="Der J.P."/>
            <person name="Gundlach H."/>
            <person name="Jiao Y."/>
            <person name="Hori C."/>
            <person name="Ishida J.K."/>
            <person name="Kasahara H."/>
            <person name="Kiba T."/>
            <person name="Kim M.S."/>
            <person name="Koo N."/>
            <person name="Laohavisit A."/>
            <person name="Lee Y.H."/>
            <person name="Lumba S."/>
            <person name="McCourt P."/>
            <person name="Mortimer J.C."/>
            <person name="Mutuku J.M."/>
            <person name="Nomura T."/>
            <person name="Sasaki-Sekimoto Y."/>
            <person name="Seto Y."/>
            <person name="Wang Y."/>
            <person name="Wakatake T."/>
            <person name="Sakakibara H."/>
            <person name="Demura T."/>
            <person name="Yamaguchi S."/>
            <person name="Yoneyama K."/>
            <person name="Manabe R.I."/>
            <person name="Nelson D.C."/>
            <person name="Schulman A.H."/>
            <person name="Timko M.P."/>
            <person name="dePamphilis C.W."/>
            <person name="Choi D."/>
            <person name="Shirasu K."/>
        </authorList>
    </citation>
    <scope>NUCLEOTIDE SEQUENCE [LARGE SCALE GENOMIC DNA]</scope>
    <source>
        <strain evidence="3">cv. UVA1</strain>
    </source>
</reference>
<dbReference type="PANTHER" id="PTHR45835:SF99">
    <property type="entry name" value="CHROMO DOMAIN-CONTAINING PROTEIN-RELATED"/>
    <property type="match status" value="1"/>
</dbReference>
<proteinExistence type="predicted"/>
<dbReference type="EMBL" id="BKCP01003113">
    <property type="protein sequence ID" value="GER28782.1"/>
    <property type="molecule type" value="Genomic_DNA"/>
</dbReference>
<dbReference type="InterPro" id="IPR012337">
    <property type="entry name" value="RNaseH-like_sf"/>
</dbReference>
<dbReference type="Gene3D" id="3.30.420.10">
    <property type="entry name" value="Ribonuclease H-like superfamily/Ribonuclease H"/>
    <property type="match status" value="1"/>
</dbReference>
<dbReference type="Pfam" id="PF17919">
    <property type="entry name" value="RT_RNaseH_2"/>
    <property type="match status" value="1"/>
</dbReference>
<keyword evidence="3" id="KW-1185">Reference proteome</keyword>
<dbReference type="OrthoDB" id="2013610at2759"/>
<dbReference type="SUPFAM" id="SSF53098">
    <property type="entry name" value="Ribonuclease H-like"/>
    <property type="match status" value="1"/>
</dbReference>
<dbReference type="InterPro" id="IPR036397">
    <property type="entry name" value="RNaseH_sf"/>
</dbReference>
<dbReference type="Proteomes" id="UP000325081">
    <property type="component" value="Unassembled WGS sequence"/>
</dbReference>
<evidence type="ECO:0000313" key="2">
    <source>
        <dbReference type="EMBL" id="GER28782.1"/>
    </source>
</evidence>
<evidence type="ECO:0000313" key="3">
    <source>
        <dbReference type="Proteomes" id="UP000325081"/>
    </source>
</evidence>
<dbReference type="PANTHER" id="PTHR45835">
    <property type="entry name" value="YALI0A06105P"/>
    <property type="match status" value="1"/>
</dbReference>
<dbReference type="AlphaFoldDB" id="A0A5A7P7U7"/>